<evidence type="ECO:0000313" key="2">
    <source>
        <dbReference type="Proteomes" id="UP001385892"/>
    </source>
</evidence>
<protein>
    <submittedName>
        <fullName evidence="1">Uncharacterized protein</fullName>
    </submittedName>
</protein>
<keyword evidence="2" id="KW-1185">Reference proteome</keyword>
<name>A0ABU8X0E9_9BURK</name>
<evidence type="ECO:0000313" key="1">
    <source>
        <dbReference type="EMBL" id="MEJ8852488.1"/>
    </source>
</evidence>
<dbReference type="RefSeq" id="WP_340348440.1">
    <property type="nucleotide sequence ID" value="NZ_JBBKZT010000043.1"/>
</dbReference>
<gene>
    <name evidence="1" type="ORF">WKW82_38120</name>
</gene>
<organism evidence="1 2">
    <name type="scientific">Variovorax rhizosphaerae</name>
    <dbReference type="NCBI Taxonomy" id="1836200"/>
    <lineage>
        <taxon>Bacteria</taxon>
        <taxon>Pseudomonadati</taxon>
        <taxon>Pseudomonadota</taxon>
        <taxon>Betaproteobacteria</taxon>
        <taxon>Burkholderiales</taxon>
        <taxon>Comamonadaceae</taxon>
        <taxon>Variovorax</taxon>
    </lineage>
</organism>
<comment type="caution">
    <text evidence="1">The sequence shown here is derived from an EMBL/GenBank/DDBJ whole genome shotgun (WGS) entry which is preliminary data.</text>
</comment>
<sequence>MTEAWPIERDHAMVLRKPIDEAARVEIVERHGVPVQQHDGWAFPPINVVQANPVDLREKALGWMLAFGAASLLIGPRCGRSGGGNCDAGQCAA</sequence>
<reference evidence="1 2" key="1">
    <citation type="submission" date="2024-03" db="EMBL/GenBank/DDBJ databases">
        <title>Novel species of the genus Variovorax.</title>
        <authorList>
            <person name="Liu Q."/>
            <person name="Xin Y.-H."/>
        </authorList>
    </citation>
    <scope>NUCLEOTIDE SEQUENCE [LARGE SCALE GENOMIC DNA]</scope>
    <source>
        <strain evidence="1 2">KACC 18900</strain>
    </source>
</reference>
<dbReference type="Proteomes" id="UP001385892">
    <property type="component" value="Unassembled WGS sequence"/>
</dbReference>
<accession>A0ABU8X0E9</accession>
<proteinExistence type="predicted"/>
<dbReference type="EMBL" id="JBBKZT010000043">
    <property type="protein sequence ID" value="MEJ8852488.1"/>
    <property type="molecule type" value="Genomic_DNA"/>
</dbReference>